<evidence type="ECO:0000313" key="4">
    <source>
        <dbReference type="WormBase" id="Y7A5A.7"/>
    </source>
</evidence>
<dbReference type="Bgee" id="WBGene00012413">
    <property type="expression patterns" value="Expressed in larva"/>
</dbReference>
<dbReference type="KEGG" id="cel:CELE_Y7A5A.7"/>
<dbReference type="UCSC" id="Y7A5A.7">
    <property type="organism name" value="c. elegans"/>
</dbReference>
<sequence length="383" mass="42863">MSCSLFPFEDSSTDHRKRSNSESSKLRVSNMISDMQKMSMMSGNKETAKVVARTDYGTIVIDNDILKLAKNAKQKEHEFRAPFLPSSFESQNYSVLSTSLPLKNPANIQKRNITEEIDHSQKRQKFESEPVDYILKALPSNLRNTDCQGALMQLLYGTSMPVLPPLRSSVKPQVTEKTADDKPPYLAGPFTNELRLENINQFSPEPMPQLFREEPTTSEQSASIKDCILKSTRSYQKQATKDIEDKRTIFNALYKKCEEDQVAFRIQNETTALLDNIPNFVNGIPNDFCLQSGINTANAAPAVTQLPQFHIPIPTMNLHNLSTNTLPDLTTFDPALLNLLLAQLTAQNIAPLPVVAPNLELAQQLLFQLPTPATGLTEICQLH</sequence>
<evidence type="ECO:0000256" key="1">
    <source>
        <dbReference type="SAM" id="MobiDB-lite"/>
    </source>
</evidence>
<dbReference type="CTD" id="189386"/>
<keyword evidence="3" id="KW-1185">Reference proteome</keyword>
<protein>
    <submittedName>
        <fullName evidence="2">PPP1R35_C domain-containing protein</fullName>
    </submittedName>
</protein>
<dbReference type="WormBase" id="Y7A5A.7">
    <property type="protein sequence ID" value="CE21332"/>
    <property type="gene ID" value="WBGene00012413"/>
</dbReference>
<dbReference type="eggNOG" id="ENOG502TKGW">
    <property type="taxonomic scope" value="Eukaryota"/>
</dbReference>
<dbReference type="Proteomes" id="UP000001940">
    <property type="component" value="Chromosome X"/>
</dbReference>
<dbReference type="OrthoDB" id="10641473at2759"/>
<gene>
    <name evidence="2" type="ORF">CELE_Y7A5A.7</name>
    <name evidence="2 4" type="ORF">Y7A5A.7</name>
</gene>
<dbReference type="STRING" id="6239.Y7A5A.7.1"/>
<dbReference type="RefSeq" id="NP_510600.1">
    <property type="nucleotide sequence ID" value="NM_078199.1"/>
</dbReference>
<feature type="region of interest" description="Disordered" evidence="1">
    <location>
        <begin position="1"/>
        <end position="26"/>
    </location>
</feature>
<evidence type="ECO:0000313" key="2">
    <source>
        <dbReference type="EMBL" id="CAA22467.1"/>
    </source>
</evidence>
<dbReference type="HOGENOM" id="CLU_722062_0_0_1"/>
<dbReference type="AGR" id="WB:WBGene00012413"/>
<proteinExistence type="predicted"/>
<evidence type="ECO:0000313" key="3">
    <source>
        <dbReference type="Proteomes" id="UP000001940"/>
    </source>
</evidence>
<dbReference type="GeneID" id="189386"/>
<dbReference type="PIR" id="T27439">
    <property type="entry name" value="T27439"/>
</dbReference>
<dbReference type="AlphaFoldDB" id="Q9XVY7"/>
<accession>Q9XVY7</accession>
<organism evidence="2 3">
    <name type="scientific">Caenorhabditis elegans</name>
    <dbReference type="NCBI Taxonomy" id="6239"/>
    <lineage>
        <taxon>Eukaryota</taxon>
        <taxon>Metazoa</taxon>
        <taxon>Ecdysozoa</taxon>
        <taxon>Nematoda</taxon>
        <taxon>Chromadorea</taxon>
        <taxon>Rhabditida</taxon>
        <taxon>Rhabditina</taxon>
        <taxon>Rhabditomorpha</taxon>
        <taxon>Rhabditoidea</taxon>
        <taxon>Rhabditidae</taxon>
        <taxon>Peloderinae</taxon>
        <taxon>Caenorhabditis</taxon>
    </lineage>
</organism>
<reference evidence="2 3" key="1">
    <citation type="journal article" date="1998" name="Science">
        <title>Genome sequence of the nematode C. elegans: a platform for investigating biology.</title>
        <authorList>
            <consortium name="The C. elegans sequencing consortium"/>
            <person name="Sulson J.E."/>
            <person name="Waterston R."/>
        </authorList>
    </citation>
    <scope>NUCLEOTIDE SEQUENCE [LARGE SCALE GENOMIC DNA]</scope>
    <source>
        <strain evidence="2 3">Bristol N2</strain>
    </source>
</reference>
<name>Q9XVY7_CAEEL</name>
<dbReference type="PaxDb" id="6239-Y7A5A.7"/>
<dbReference type="EMBL" id="BX284606">
    <property type="protein sequence ID" value="CAA22467.1"/>
    <property type="molecule type" value="Genomic_DNA"/>
</dbReference>
<dbReference type="InParanoid" id="Q9XVY7"/>